<protein>
    <submittedName>
        <fullName evidence="2">Putative small G protein signaling modulator 2</fullName>
    </submittedName>
</protein>
<keyword evidence="3" id="KW-1185">Reference proteome</keyword>
<dbReference type="Proteomes" id="UP000230750">
    <property type="component" value="Unassembled WGS sequence"/>
</dbReference>
<proteinExistence type="predicted"/>
<reference evidence="2 3" key="1">
    <citation type="journal article" date="2017" name="PLoS Biol.">
        <title>The sea cucumber genome provides insights into morphological evolution and visceral regeneration.</title>
        <authorList>
            <person name="Zhang X."/>
            <person name="Sun L."/>
            <person name="Yuan J."/>
            <person name="Sun Y."/>
            <person name="Gao Y."/>
            <person name="Zhang L."/>
            <person name="Li S."/>
            <person name="Dai H."/>
            <person name="Hamel J.F."/>
            <person name="Liu C."/>
            <person name="Yu Y."/>
            <person name="Liu S."/>
            <person name="Lin W."/>
            <person name="Guo K."/>
            <person name="Jin S."/>
            <person name="Xu P."/>
            <person name="Storey K.B."/>
            <person name="Huan P."/>
            <person name="Zhang T."/>
            <person name="Zhou Y."/>
            <person name="Zhang J."/>
            <person name="Lin C."/>
            <person name="Li X."/>
            <person name="Xing L."/>
            <person name="Huo D."/>
            <person name="Sun M."/>
            <person name="Wang L."/>
            <person name="Mercier A."/>
            <person name="Li F."/>
            <person name="Yang H."/>
            <person name="Xiang J."/>
        </authorList>
    </citation>
    <scope>NUCLEOTIDE SEQUENCE [LARGE SCALE GENOMIC DNA]</scope>
    <source>
        <strain evidence="2">Shaxun</strain>
        <tissue evidence="2">Muscle</tissue>
    </source>
</reference>
<feature type="compositionally biased region" description="Polar residues" evidence="1">
    <location>
        <begin position="17"/>
        <end position="27"/>
    </location>
</feature>
<sequence>MAVETIINQRERDTQAAKVSSDNSSDLFDSGQIPLEGHDPSLDSEVFELEEDDEYVESGERLNDLNEEQREFVKKEDYVIIRCRSPRQDTLETETGRSLASEVSGDPLTTPS</sequence>
<feature type="region of interest" description="Disordered" evidence="1">
    <location>
        <begin position="1"/>
        <end position="40"/>
    </location>
</feature>
<comment type="caution">
    <text evidence="2">The sequence shown here is derived from an EMBL/GenBank/DDBJ whole genome shotgun (WGS) entry which is preliminary data.</text>
</comment>
<evidence type="ECO:0000256" key="1">
    <source>
        <dbReference type="SAM" id="MobiDB-lite"/>
    </source>
</evidence>
<name>A0A2G8JHE7_STIJA</name>
<gene>
    <name evidence="2" type="ORF">BSL78_28000</name>
</gene>
<organism evidence="2 3">
    <name type="scientific">Stichopus japonicus</name>
    <name type="common">Sea cucumber</name>
    <dbReference type="NCBI Taxonomy" id="307972"/>
    <lineage>
        <taxon>Eukaryota</taxon>
        <taxon>Metazoa</taxon>
        <taxon>Echinodermata</taxon>
        <taxon>Eleutherozoa</taxon>
        <taxon>Echinozoa</taxon>
        <taxon>Holothuroidea</taxon>
        <taxon>Aspidochirotacea</taxon>
        <taxon>Aspidochirotida</taxon>
        <taxon>Stichopodidae</taxon>
        <taxon>Apostichopus</taxon>
    </lineage>
</organism>
<dbReference type="AlphaFoldDB" id="A0A2G8JHE7"/>
<dbReference type="EMBL" id="MRZV01001966">
    <property type="protein sequence ID" value="PIK35176.1"/>
    <property type="molecule type" value="Genomic_DNA"/>
</dbReference>
<accession>A0A2G8JHE7</accession>
<evidence type="ECO:0000313" key="3">
    <source>
        <dbReference type="Proteomes" id="UP000230750"/>
    </source>
</evidence>
<evidence type="ECO:0000313" key="2">
    <source>
        <dbReference type="EMBL" id="PIK35176.1"/>
    </source>
</evidence>
<feature type="region of interest" description="Disordered" evidence="1">
    <location>
        <begin position="87"/>
        <end position="112"/>
    </location>
</feature>